<reference evidence="9 10" key="1">
    <citation type="submission" date="2024-09" db="EMBL/GenBank/DDBJ databases">
        <title>The Natural Products Discovery Center: Release of the First 8490 Sequenced Strains for Exploring Actinobacteria Biosynthetic Diversity.</title>
        <authorList>
            <person name="Kalkreuter E."/>
            <person name="Kautsar S.A."/>
            <person name="Yang D."/>
            <person name="Bader C.D."/>
            <person name="Teijaro C.N."/>
            <person name="Fluegel L."/>
            <person name="Davis C.M."/>
            <person name="Simpson J.R."/>
            <person name="Lauterbach L."/>
            <person name="Steele A.D."/>
            <person name="Gui C."/>
            <person name="Meng S."/>
            <person name="Li G."/>
            <person name="Viehrig K."/>
            <person name="Ye F."/>
            <person name="Su P."/>
            <person name="Kiefer A.F."/>
            <person name="Nichols A."/>
            <person name="Cepeda A.J."/>
            <person name="Yan W."/>
            <person name="Fan B."/>
            <person name="Jiang Y."/>
            <person name="Adhikari A."/>
            <person name="Zheng C.-J."/>
            <person name="Schuster L."/>
            <person name="Cowan T.M."/>
            <person name="Smanski M.J."/>
            <person name="Chevrette M.G."/>
            <person name="De Carvalho L.P.S."/>
            <person name="Shen B."/>
        </authorList>
    </citation>
    <scope>NUCLEOTIDE SEQUENCE [LARGE SCALE GENOMIC DNA]</scope>
    <source>
        <strain evidence="9 10">NPDC058546</strain>
    </source>
</reference>
<keyword evidence="7" id="KW-0472">Membrane</keyword>
<evidence type="ECO:0000313" key="9">
    <source>
        <dbReference type="EMBL" id="MFD4217471.1"/>
    </source>
</evidence>
<comment type="catalytic activity">
    <reaction evidence="1">
        <text>ATP + protein L-histidine = ADP + protein N-phospho-L-histidine.</text>
        <dbReference type="EC" id="2.7.13.3"/>
    </reaction>
</comment>
<evidence type="ECO:0000256" key="4">
    <source>
        <dbReference type="ARBA" id="ARBA00022679"/>
    </source>
</evidence>
<keyword evidence="9" id="KW-0547">Nucleotide-binding</keyword>
<evidence type="ECO:0000256" key="7">
    <source>
        <dbReference type="SAM" id="Phobius"/>
    </source>
</evidence>
<evidence type="ECO:0000259" key="8">
    <source>
        <dbReference type="SMART" id="SM00387"/>
    </source>
</evidence>
<evidence type="ECO:0000256" key="1">
    <source>
        <dbReference type="ARBA" id="ARBA00000085"/>
    </source>
</evidence>
<keyword evidence="10" id="KW-1185">Reference proteome</keyword>
<feature type="transmembrane region" description="Helical" evidence="7">
    <location>
        <begin position="52"/>
        <end position="71"/>
    </location>
</feature>
<evidence type="ECO:0000313" key="10">
    <source>
        <dbReference type="Proteomes" id="UP001598251"/>
    </source>
</evidence>
<gene>
    <name evidence="9" type="ORF">ACFWSS_31855</name>
</gene>
<dbReference type="SUPFAM" id="SSF55874">
    <property type="entry name" value="ATPase domain of HSP90 chaperone/DNA topoisomerase II/histidine kinase"/>
    <property type="match status" value="1"/>
</dbReference>
<feature type="compositionally biased region" description="Low complexity" evidence="6">
    <location>
        <begin position="439"/>
        <end position="488"/>
    </location>
</feature>
<proteinExistence type="predicted"/>
<evidence type="ECO:0000256" key="6">
    <source>
        <dbReference type="SAM" id="MobiDB-lite"/>
    </source>
</evidence>
<feature type="transmembrane region" description="Helical" evidence="7">
    <location>
        <begin position="83"/>
        <end position="104"/>
    </location>
</feature>
<feature type="compositionally biased region" description="Basic and acidic residues" evidence="6">
    <location>
        <begin position="540"/>
        <end position="557"/>
    </location>
</feature>
<comment type="caution">
    <text evidence="9">The sequence shown here is derived from an EMBL/GenBank/DDBJ whole genome shotgun (WGS) entry which is preliminary data.</text>
</comment>
<dbReference type="PANTHER" id="PTHR45436">
    <property type="entry name" value="SENSOR HISTIDINE KINASE YKOH"/>
    <property type="match status" value="1"/>
</dbReference>
<feature type="compositionally biased region" description="Pro residues" evidence="6">
    <location>
        <begin position="523"/>
        <end position="533"/>
    </location>
</feature>
<dbReference type="EC" id="2.7.13.3" evidence="2"/>
<keyword evidence="3" id="KW-0597">Phosphoprotein</keyword>
<dbReference type="SMART" id="SM00387">
    <property type="entry name" value="HATPase_c"/>
    <property type="match status" value="1"/>
</dbReference>
<evidence type="ECO:0000256" key="5">
    <source>
        <dbReference type="ARBA" id="ARBA00022777"/>
    </source>
</evidence>
<name>A0ABW6EQC0_9ACTN</name>
<keyword evidence="5" id="KW-0418">Kinase</keyword>
<dbReference type="Gene3D" id="3.30.565.10">
    <property type="entry name" value="Histidine kinase-like ATPase, C-terminal domain"/>
    <property type="match status" value="1"/>
</dbReference>
<organism evidence="9 10">
    <name type="scientific">Streptomyces sindenensis</name>
    <dbReference type="NCBI Taxonomy" id="67363"/>
    <lineage>
        <taxon>Bacteria</taxon>
        <taxon>Bacillati</taxon>
        <taxon>Actinomycetota</taxon>
        <taxon>Actinomycetes</taxon>
        <taxon>Kitasatosporales</taxon>
        <taxon>Streptomycetaceae</taxon>
        <taxon>Streptomyces</taxon>
    </lineage>
</organism>
<feature type="compositionally biased region" description="Basic and acidic residues" evidence="6">
    <location>
        <begin position="7"/>
        <end position="18"/>
    </location>
</feature>
<dbReference type="InterPro" id="IPR003594">
    <property type="entry name" value="HATPase_dom"/>
</dbReference>
<feature type="region of interest" description="Disordered" evidence="6">
    <location>
        <begin position="1"/>
        <end position="42"/>
    </location>
</feature>
<keyword evidence="7" id="KW-1133">Transmembrane helix</keyword>
<accession>A0ABW6EQC0</accession>
<feature type="compositionally biased region" description="Basic and acidic residues" evidence="6">
    <location>
        <begin position="657"/>
        <end position="671"/>
    </location>
</feature>
<feature type="compositionally biased region" description="Pro residues" evidence="6">
    <location>
        <begin position="413"/>
        <end position="427"/>
    </location>
</feature>
<dbReference type="Proteomes" id="UP001598251">
    <property type="component" value="Unassembled WGS sequence"/>
</dbReference>
<evidence type="ECO:0000256" key="3">
    <source>
        <dbReference type="ARBA" id="ARBA00022553"/>
    </source>
</evidence>
<protein>
    <recommendedName>
        <fullName evidence="2">histidine kinase</fullName>
        <ecNumber evidence="2">2.7.13.3</ecNumber>
    </recommendedName>
</protein>
<keyword evidence="9" id="KW-0067">ATP-binding</keyword>
<dbReference type="PANTHER" id="PTHR45436:SF5">
    <property type="entry name" value="SENSOR HISTIDINE KINASE TRCS"/>
    <property type="match status" value="1"/>
</dbReference>
<keyword evidence="4" id="KW-0808">Transferase</keyword>
<dbReference type="RefSeq" id="WP_382829503.1">
    <property type="nucleotide sequence ID" value="NZ_JBHXLY010000031.1"/>
</dbReference>
<dbReference type="InterPro" id="IPR050428">
    <property type="entry name" value="TCS_sensor_his_kinase"/>
</dbReference>
<dbReference type="InterPro" id="IPR036890">
    <property type="entry name" value="HATPase_C_sf"/>
</dbReference>
<feature type="region of interest" description="Disordered" evidence="6">
    <location>
        <begin position="410"/>
        <end position="738"/>
    </location>
</feature>
<dbReference type="Pfam" id="PF02518">
    <property type="entry name" value="HATPase_c"/>
    <property type="match status" value="1"/>
</dbReference>
<feature type="domain" description="Histidine kinase/HSP90-like ATPase" evidence="8">
    <location>
        <begin position="294"/>
        <end position="407"/>
    </location>
</feature>
<sequence length="738" mass="77189">MSQLRAPEARPDRREGGRHGRPGTRGHSAPSRQRAEGPSPDARIRPQLLRTALLPAVAAVLSGAAAVIFTARAGGVGSSPSLWAALGGSGALAVAAVAAAYLGANRVAGQVLDRALALRRASAQGQAELQRVVEQLRNGESVPARRPSPPPTPGADAFDLLGQEMARAQEAAVAAVVQASQLFSRAGNEQKVEVFVNLARRLQSLVHREIQILDELEHEVEDPDLLKGLFHVDHLATRIRRHAENLAVLGGAVSRRQWSNPVTMTEVLRSAIAEVEQYPRVKLVPPMDGTLRGHAVADVIHLLAELVENATVFSAPHTQVLLRVQQVTAGLALEVEDRGLGMPDHEQKRMNALLSDPDQVNVAHLLQDGRIGLFVVSALARRHGIAVRLQSNIYGGTQAVLVLPQSLLGTDPDAPPSPDAVPVPPPGAVHRPPVEAGSPAATPPRNGTPRTTAPAPTAGTRAPEAPGSGDQTPAPRAATAPSSPQASTGVPHRTPGPARNGRPGPSSGEAPPLPLRAERTDRPAPPASPPEHGGPPAAAGDEREDRPAPGAVHERAHAAPSPARPELPKRTNQESLVPQLREAPAPRVEDEHALHDPGLMAAFRRGVDLAEAQTAEEESPEGGYGNPGGTTGSGAQTALDAPLESLSPLPVRGATAPHDRPGPARTSRPDHALPAVGLPVPDSYPPDAYPHDPATYRRGSHAEDAPDRGTGTPGAFPGEPFVPGQAVPQPRKDTTFKE</sequence>
<evidence type="ECO:0000256" key="2">
    <source>
        <dbReference type="ARBA" id="ARBA00012438"/>
    </source>
</evidence>
<dbReference type="GO" id="GO:0005524">
    <property type="term" value="F:ATP binding"/>
    <property type="evidence" value="ECO:0007669"/>
    <property type="project" value="UniProtKB-KW"/>
</dbReference>
<dbReference type="EMBL" id="JBHXOF010000031">
    <property type="protein sequence ID" value="MFD4217471.1"/>
    <property type="molecule type" value="Genomic_DNA"/>
</dbReference>
<keyword evidence="7" id="KW-0812">Transmembrane</keyword>
<feature type="compositionally biased region" description="Gly residues" evidence="6">
    <location>
        <begin position="622"/>
        <end position="632"/>
    </location>
</feature>